<dbReference type="GO" id="GO:0015297">
    <property type="term" value="F:antiporter activity"/>
    <property type="evidence" value="ECO:0007669"/>
    <property type="project" value="UniProtKB-KW"/>
</dbReference>
<dbReference type="InterPro" id="IPR038770">
    <property type="entry name" value="Na+/solute_symporter_sf"/>
</dbReference>
<dbReference type="GO" id="GO:0006814">
    <property type="term" value="P:sodium ion transport"/>
    <property type="evidence" value="ECO:0007669"/>
    <property type="project" value="UniProtKB-KW"/>
</dbReference>
<dbReference type="RefSeq" id="WP_014561645.1">
    <property type="nucleotide sequence ID" value="NC_017464.1"/>
</dbReference>
<feature type="transmembrane region" description="Helical" evidence="11">
    <location>
        <begin position="265"/>
        <end position="281"/>
    </location>
</feature>
<evidence type="ECO:0000256" key="1">
    <source>
        <dbReference type="ARBA" id="ARBA00004141"/>
    </source>
</evidence>
<feature type="transmembrane region" description="Helical" evidence="11">
    <location>
        <begin position="169"/>
        <end position="189"/>
    </location>
</feature>
<name>I0ANE9_IGNAJ</name>
<dbReference type="KEGG" id="ial:IALB_2803"/>
<dbReference type="InterPro" id="IPR006015">
    <property type="entry name" value="Universal_stress_UspA"/>
</dbReference>
<evidence type="ECO:0000256" key="4">
    <source>
        <dbReference type="ARBA" id="ARBA00022449"/>
    </source>
</evidence>
<evidence type="ECO:0000256" key="3">
    <source>
        <dbReference type="ARBA" id="ARBA00022448"/>
    </source>
</evidence>
<keyword evidence="4" id="KW-0050">Antiport</keyword>
<protein>
    <submittedName>
        <fullName evidence="14">Kef-type K+ transport system, membrane component</fullName>
    </submittedName>
</protein>
<dbReference type="eggNOG" id="COG0589">
    <property type="taxonomic scope" value="Bacteria"/>
</dbReference>
<comment type="subcellular location">
    <subcellularLocation>
        <location evidence="1">Membrane</location>
        <topology evidence="1">Multi-pass membrane protein</topology>
    </subcellularLocation>
</comment>
<keyword evidence="7" id="KW-0915">Sodium</keyword>
<sequence>MHIEILTLLLQLFALLSLAKILAEIAQRFNLPIVVGEIFAGIILGPSLLGNFQFYREYFLPDSNSINYIDVFVLIGSMLLLFIAGLQTDIKLLKHYSRNAIVITIFSFAVSFLFTFSLLQFIAPLIFSGFEKSSLLSLFVSSTLAISAISVVAKVLIDLNFIRRDFGQLAVAIGMIDETIIWIIISVLLGFVSATEFSVNRILYSTIKVIGFIALGTIIGKILISRFIILTQNILKLKYKFISLTFLTIFLFGLIAQFLNLEPVLGAFIAGLIFSQIPGLLDDTIDKIESLTFSVFAPIFFASAGLKVDIRDFADFNILILSLLITIFASFGKAIGAYLSARFISKFNHWLALSLSISLNTRGTIQIIIATIGLATGIISQEIFSAIIIASVISSLSAPIMMKLVIKKIEPSEEEIFRLKKEETFQKSILSKINRVLVPVRLRSDFDVTNIKTIETKLLEKINSKKPLMVTLLTVVSENEKMIAQNFLNNLQSKLETLKVDKRIIVSEKPLESILNNLKTGYDLLVVGATEKVNTNDSVINPFIDHLIKLAPCYSLIISSSVKYQNKNLNKILVPVDGSLASKRAAELAFSFSDPEKDEVHLLRVIERKSNNEQLIPDLTMLDRQYEYAKAILDSIKEIGESFQIRTFTRIEVGESPENVILRAANEYEFDLVVIGTEIKPGTEKLYLGPRVERILNNCSCPVAVFNSQ</sequence>
<feature type="domain" description="UspA" evidence="12">
    <location>
        <begin position="570"/>
        <end position="706"/>
    </location>
</feature>
<accession>I0ANE9</accession>
<keyword evidence="9 11" id="KW-0472">Membrane</keyword>
<evidence type="ECO:0000256" key="2">
    <source>
        <dbReference type="ARBA" id="ARBA00008791"/>
    </source>
</evidence>
<evidence type="ECO:0000256" key="7">
    <source>
        <dbReference type="ARBA" id="ARBA00023053"/>
    </source>
</evidence>
<evidence type="ECO:0000256" key="5">
    <source>
        <dbReference type="ARBA" id="ARBA00022692"/>
    </source>
</evidence>
<reference evidence="14 15" key="1">
    <citation type="journal article" date="2012" name="Front. Microbiol.">
        <title>Complete genome of Ignavibacterium album, a metabolically versatile, flagellated, facultative anaerobe from the phylum Chlorobi.</title>
        <authorList>
            <person name="Liu Z."/>
            <person name="Frigaard N.-U."/>
            <person name="Vogl K."/>
            <person name="Iino T."/>
            <person name="Ohkuma M."/>
            <person name="Overmann J."/>
            <person name="Bryant D.A."/>
        </authorList>
    </citation>
    <scope>NUCLEOTIDE SEQUENCE [LARGE SCALE GENOMIC DNA]</scope>
    <source>
        <strain evidence="15">DSM 19864 / JCM 16511 / NBRC 101810 / Mat9-16</strain>
    </source>
</reference>
<feature type="transmembrane region" description="Helical" evidence="11">
    <location>
        <begin position="318"/>
        <end position="339"/>
    </location>
</feature>
<dbReference type="SUPFAM" id="SSF52402">
    <property type="entry name" value="Adenine nucleotide alpha hydrolases-like"/>
    <property type="match status" value="1"/>
</dbReference>
<keyword evidence="6 11" id="KW-1133">Transmembrane helix</keyword>
<dbReference type="AlphaFoldDB" id="I0ANE9"/>
<dbReference type="EMBL" id="CP003418">
    <property type="protein sequence ID" value="AFH50506.1"/>
    <property type="molecule type" value="Genomic_DNA"/>
</dbReference>
<dbReference type="Proteomes" id="UP000007394">
    <property type="component" value="Chromosome"/>
</dbReference>
<keyword evidence="10" id="KW-0739">Sodium transport</keyword>
<feature type="transmembrane region" description="Helical" evidence="11">
    <location>
        <begin position="100"/>
        <end position="123"/>
    </location>
</feature>
<evidence type="ECO:0000256" key="8">
    <source>
        <dbReference type="ARBA" id="ARBA00023065"/>
    </source>
</evidence>
<keyword evidence="8" id="KW-0406">Ion transport</keyword>
<dbReference type="STRING" id="945713.IALB_2803"/>
<dbReference type="PANTHER" id="PTHR43562">
    <property type="entry name" value="NAPA-TYPE SODIUM/HYDROGEN ANTIPORTER"/>
    <property type="match status" value="1"/>
</dbReference>
<dbReference type="Gene3D" id="1.20.1530.20">
    <property type="match status" value="1"/>
</dbReference>
<dbReference type="PRINTS" id="PR01438">
    <property type="entry name" value="UNVRSLSTRESS"/>
</dbReference>
<dbReference type="OrthoDB" id="9793589at2"/>
<dbReference type="eggNOG" id="COG0475">
    <property type="taxonomic scope" value="Bacteria"/>
</dbReference>
<dbReference type="InterPro" id="IPR006016">
    <property type="entry name" value="UspA"/>
</dbReference>
<evidence type="ECO:0000256" key="10">
    <source>
        <dbReference type="ARBA" id="ARBA00023201"/>
    </source>
</evidence>
<dbReference type="Pfam" id="PF00999">
    <property type="entry name" value="Na_H_Exchanger"/>
    <property type="match status" value="1"/>
</dbReference>
<keyword evidence="15" id="KW-1185">Reference proteome</keyword>
<feature type="transmembrane region" description="Helical" evidence="11">
    <location>
        <begin position="135"/>
        <end position="157"/>
    </location>
</feature>
<dbReference type="CDD" id="cd00293">
    <property type="entry name" value="USP-like"/>
    <property type="match status" value="1"/>
</dbReference>
<evidence type="ECO:0000313" key="15">
    <source>
        <dbReference type="Proteomes" id="UP000007394"/>
    </source>
</evidence>
<evidence type="ECO:0000256" key="11">
    <source>
        <dbReference type="SAM" id="Phobius"/>
    </source>
</evidence>
<evidence type="ECO:0000313" key="14">
    <source>
        <dbReference type="EMBL" id="AFH50506.1"/>
    </source>
</evidence>
<evidence type="ECO:0000259" key="13">
    <source>
        <dbReference type="Pfam" id="PF00999"/>
    </source>
</evidence>
<keyword evidence="5 11" id="KW-0812">Transmembrane</keyword>
<feature type="transmembrane region" description="Helical" evidence="11">
    <location>
        <begin position="241"/>
        <end position="259"/>
    </location>
</feature>
<evidence type="ECO:0000259" key="12">
    <source>
        <dbReference type="Pfam" id="PF00582"/>
    </source>
</evidence>
<feature type="transmembrane region" description="Helical" evidence="11">
    <location>
        <begin position="209"/>
        <end position="229"/>
    </location>
</feature>
<dbReference type="PANTHER" id="PTHR43562:SF3">
    <property type="entry name" value="SODIUM ION_PROTON EXCHANGER (EUROFUNG)"/>
    <property type="match status" value="1"/>
</dbReference>
<feature type="domain" description="Cation/H+ exchanger transmembrane" evidence="13">
    <location>
        <begin position="16"/>
        <end position="406"/>
    </location>
</feature>
<dbReference type="HOGENOM" id="CLU_367868_0_0_10"/>
<evidence type="ECO:0000256" key="9">
    <source>
        <dbReference type="ARBA" id="ARBA00023136"/>
    </source>
</evidence>
<dbReference type="GO" id="GO:1902600">
    <property type="term" value="P:proton transmembrane transport"/>
    <property type="evidence" value="ECO:0007669"/>
    <property type="project" value="InterPro"/>
</dbReference>
<comment type="similarity">
    <text evidence="2">Belongs to the universal stress protein A family.</text>
</comment>
<dbReference type="Gene3D" id="3.40.50.12370">
    <property type="match status" value="1"/>
</dbReference>
<organism evidence="14 15">
    <name type="scientific">Ignavibacterium album (strain DSM 19864 / JCM 16511 / NBRC 101810 / Mat9-16)</name>
    <dbReference type="NCBI Taxonomy" id="945713"/>
    <lineage>
        <taxon>Bacteria</taxon>
        <taxon>Pseudomonadati</taxon>
        <taxon>Ignavibacteriota</taxon>
        <taxon>Ignavibacteria</taxon>
        <taxon>Ignavibacteriales</taxon>
        <taxon>Ignavibacteriaceae</taxon>
        <taxon>Ignavibacterium</taxon>
    </lineage>
</organism>
<feature type="transmembrane region" description="Helical" evidence="11">
    <location>
        <begin position="288"/>
        <end position="306"/>
    </location>
</feature>
<feature type="transmembrane region" description="Helical" evidence="11">
    <location>
        <begin position="383"/>
        <end position="402"/>
    </location>
</feature>
<keyword evidence="3" id="KW-0813">Transport</keyword>
<proteinExistence type="inferred from homology"/>
<dbReference type="InterPro" id="IPR006153">
    <property type="entry name" value="Cation/H_exchanger_TM"/>
</dbReference>
<evidence type="ECO:0000256" key="6">
    <source>
        <dbReference type="ARBA" id="ARBA00022989"/>
    </source>
</evidence>
<dbReference type="Pfam" id="PF00582">
    <property type="entry name" value="Usp"/>
    <property type="match status" value="1"/>
</dbReference>
<dbReference type="GO" id="GO:0016020">
    <property type="term" value="C:membrane"/>
    <property type="evidence" value="ECO:0007669"/>
    <property type="project" value="UniProtKB-SubCell"/>
</dbReference>
<gene>
    <name evidence="14" type="ordered locus">IALB_2803</name>
</gene>
<feature type="transmembrane region" description="Helical" evidence="11">
    <location>
        <begin position="66"/>
        <end position="88"/>
    </location>
</feature>